<organism evidence="3 4">
    <name type="scientific">Trypanosoma conorhini</name>
    <dbReference type="NCBI Taxonomy" id="83891"/>
    <lineage>
        <taxon>Eukaryota</taxon>
        <taxon>Discoba</taxon>
        <taxon>Euglenozoa</taxon>
        <taxon>Kinetoplastea</taxon>
        <taxon>Metakinetoplastina</taxon>
        <taxon>Trypanosomatida</taxon>
        <taxon>Trypanosomatidae</taxon>
        <taxon>Trypanosoma</taxon>
    </lineage>
</organism>
<dbReference type="AlphaFoldDB" id="A0A422QAP1"/>
<evidence type="ECO:0000256" key="1">
    <source>
        <dbReference type="SAM" id="Coils"/>
    </source>
</evidence>
<protein>
    <submittedName>
        <fullName evidence="3">Uncharacterized protein</fullName>
    </submittedName>
</protein>
<dbReference type="RefSeq" id="XP_029232230.1">
    <property type="nucleotide sequence ID" value="XM_029367648.1"/>
</dbReference>
<feature type="coiled-coil region" evidence="1">
    <location>
        <begin position="417"/>
        <end position="444"/>
    </location>
</feature>
<evidence type="ECO:0000256" key="2">
    <source>
        <dbReference type="SAM" id="MobiDB-lite"/>
    </source>
</evidence>
<feature type="compositionally biased region" description="Polar residues" evidence="2">
    <location>
        <begin position="156"/>
        <end position="175"/>
    </location>
</feature>
<dbReference type="OrthoDB" id="250181at2759"/>
<feature type="compositionally biased region" description="Low complexity" evidence="2">
    <location>
        <begin position="125"/>
        <end position="148"/>
    </location>
</feature>
<feature type="compositionally biased region" description="Low complexity" evidence="2">
    <location>
        <begin position="201"/>
        <end position="210"/>
    </location>
</feature>
<keyword evidence="1" id="KW-0175">Coiled coil</keyword>
<accession>A0A422QAP1</accession>
<feature type="compositionally biased region" description="Polar residues" evidence="2">
    <location>
        <begin position="735"/>
        <end position="744"/>
    </location>
</feature>
<proteinExistence type="predicted"/>
<feature type="region of interest" description="Disordered" evidence="2">
    <location>
        <begin position="1"/>
        <end position="56"/>
    </location>
</feature>
<keyword evidence="4" id="KW-1185">Reference proteome</keyword>
<name>A0A422QAP1_9TRYP</name>
<comment type="caution">
    <text evidence="3">The sequence shown here is derived from an EMBL/GenBank/DDBJ whole genome shotgun (WGS) entry which is preliminary data.</text>
</comment>
<dbReference type="GeneID" id="40314319"/>
<dbReference type="Proteomes" id="UP000284403">
    <property type="component" value="Unassembled WGS sequence"/>
</dbReference>
<feature type="compositionally biased region" description="Low complexity" evidence="2">
    <location>
        <begin position="83"/>
        <end position="99"/>
    </location>
</feature>
<feature type="region of interest" description="Disordered" evidence="2">
    <location>
        <begin position="735"/>
        <end position="756"/>
    </location>
</feature>
<evidence type="ECO:0000313" key="4">
    <source>
        <dbReference type="Proteomes" id="UP000284403"/>
    </source>
</evidence>
<dbReference type="EMBL" id="MKKU01000019">
    <property type="protein sequence ID" value="RNF27024.1"/>
    <property type="molecule type" value="Genomic_DNA"/>
</dbReference>
<gene>
    <name evidence="3" type="ORF">Tco025E_00708</name>
</gene>
<feature type="region of interest" description="Disordered" evidence="2">
    <location>
        <begin position="83"/>
        <end position="223"/>
    </location>
</feature>
<evidence type="ECO:0000313" key="3">
    <source>
        <dbReference type="EMBL" id="RNF27024.1"/>
    </source>
</evidence>
<sequence length="902" mass="99406">MEVSTDIPTAPLGAGAPPRTSPVPTDRTATPATLGEGLGSAGRGRFASSLPSSRRRVQVNIFTESENETPAVQPALSRLSSLVSVPSATTSAVRGATKAAGKRGGVEKGQSKGTTSPPRAKRLATRSPSTARSPGSGTTSPTPKPTRGAAHPASSRLLSGSATQGGKSTTSTGANKSKRSSPRPEGKRSPPSKAGRKDATPIRGPRGPTPLRRRSPDGGKKKGRKIFQGLMNAEEKARIVIEKEYEAEWKTLLSEIAIDAFEPHRHNLLQLQEDLYKVRRECDAITTRAENALEKLVKSTAEFLQSVHLTGADVLRENRILELDIPLTTPTFTTEVDVLSCARDPASHLTEPHLPVKRRDTDQEPEIRRIRSFFFELTQELDGVGPFSEKNLHATVEKADEVEKNTQILTYAFSSLIQRVHRTIQQWKKKMESMQAVLNEQRSRVKVADDYLRETTAKRRVEVDSAIQLCRQFGMELRQRMDALEKEVRDSLSELIQRSTEVSIENNAFSDHAQLLLNKENTIQLYMSKMERTSVEQGKLLRDVRLRLLQLWKERCGEGDEERATLTHSGLPKKYHAALNACDRDTLLRLLHFVALNSSDVPGLLISALDEHEVFITDNSEEAQAVAKQSATETAVRALLEKLYEEGDIKLNPRHSSTSLLDAVEDMVRQYNTYMTKLEKQQRRVERKKLMETASSHAFFDGRTPVPDEYAAELASRPLVPRKRPVICDGNASRMQVDNTSHTSPVEGPTASVRNPNTKEATTAMVLPQIEVCHVLSYLRQSHPSALDPPGTATVVGFGRWEGKAAQRGIERDACSIVRGVGEGTTALPAGDAADMAHLHAGSKPSPPPPVPPRISLMQHMLEHHSNDVQTISVVPDSRCRCFPGEDAPFLKLQRDLFETDS</sequence>
<reference evidence="3 4" key="1">
    <citation type="journal article" date="2018" name="BMC Genomics">
        <title>Genomic comparison of Trypanosoma conorhini and Trypanosoma rangeli to Trypanosoma cruzi strains of high and low virulence.</title>
        <authorList>
            <person name="Bradwell K.R."/>
            <person name="Koparde V.N."/>
            <person name="Matveyev A.V."/>
            <person name="Serrano M.G."/>
            <person name="Alves J.M."/>
            <person name="Parikh H."/>
            <person name="Huang B."/>
            <person name="Lee V."/>
            <person name="Espinosa-Alvarez O."/>
            <person name="Ortiz P.A."/>
            <person name="Costa-Martins A.G."/>
            <person name="Teixeira M.M."/>
            <person name="Buck G.A."/>
        </authorList>
    </citation>
    <scope>NUCLEOTIDE SEQUENCE [LARGE SCALE GENOMIC DNA]</scope>
    <source>
        <strain evidence="3 4">025E</strain>
    </source>
</reference>